<keyword evidence="2" id="KW-1185">Reference proteome</keyword>
<protein>
    <submittedName>
        <fullName evidence="1">Uncharacterized protein</fullName>
    </submittedName>
</protein>
<name>A0ABZ1PI46_9ACTN</name>
<reference evidence="1 2" key="1">
    <citation type="submission" date="2022-10" db="EMBL/GenBank/DDBJ databases">
        <title>The complete genomes of actinobacterial strains from the NBC collection.</title>
        <authorList>
            <person name="Joergensen T.S."/>
            <person name="Alvarez Arevalo M."/>
            <person name="Sterndorff E.B."/>
            <person name="Faurdal D."/>
            <person name="Vuksanovic O."/>
            <person name="Mourched A.-S."/>
            <person name="Charusanti P."/>
            <person name="Shaw S."/>
            <person name="Blin K."/>
            <person name="Weber T."/>
        </authorList>
    </citation>
    <scope>NUCLEOTIDE SEQUENCE [LARGE SCALE GENOMIC DNA]</scope>
    <source>
        <strain evidence="1 2">NBC_00396</strain>
    </source>
</reference>
<gene>
    <name evidence="1" type="ORF">OG375_05325</name>
</gene>
<evidence type="ECO:0000313" key="2">
    <source>
        <dbReference type="Proteomes" id="UP001346877"/>
    </source>
</evidence>
<dbReference type="EMBL" id="CP107941">
    <property type="protein sequence ID" value="WUI83764.1"/>
    <property type="molecule type" value="Genomic_DNA"/>
</dbReference>
<evidence type="ECO:0000313" key="1">
    <source>
        <dbReference type="EMBL" id="WUI83764.1"/>
    </source>
</evidence>
<dbReference type="Proteomes" id="UP001346877">
    <property type="component" value="Chromosome"/>
</dbReference>
<dbReference type="RefSeq" id="WP_327644763.1">
    <property type="nucleotide sequence ID" value="NZ_CP107892.1"/>
</dbReference>
<accession>A0ABZ1PI46</accession>
<proteinExistence type="predicted"/>
<organism evidence="1 2">
    <name type="scientific">Micromonospora zamorensis</name>
    <dbReference type="NCBI Taxonomy" id="709883"/>
    <lineage>
        <taxon>Bacteria</taxon>
        <taxon>Bacillati</taxon>
        <taxon>Actinomycetota</taxon>
        <taxon>Actinomycetes</taxon>
        <taxon>Micromonosporales</taxon>
        <taxon>Micromonosporaceae</taxon>
        <taxon>Micromonospora</taxon>
    </lineage>
</organism>
<sequence>MEVLADCPEWFTLAGLGVFVYQNEPGRSPSATVMDGNNSGSRVIDSQVYDLARQTRPPAGVALIIPDQPSESLRAYLHDLVAADGQLVVVPFSSRTFGLLDLTGAVRLQDRLGIVMGVPGSAVGEGAPTVPEGRLVPIESAEKLGTTGRSATAYRLLPDALVANRQKLGELTTGTQPPSVAKLASYSATGGSPTAGGDGFVAGDLTPLAGVYYATFGDLPQLPLAELLASTSPLSRTGLNAALGWEPRPMPLANVLQEFKSGRASAALVHASSESRTAGSLWMVMDHAGRLGWANGTQPVASVVLDGAVDERAASLEDPHSEFVLVGPEGLPYGPELPPEPTWTPRLSANARRRGDTILLGPDGPYAATKEIMAKLASHDGPVVLVNVRRGVRSKHGSTLDELTANSLHHVLEKNPAISVVVATEDNDQLKSIVVNQHGRSSVQPTMLGFERFWAVEGPRSSYPEQYQSLTGGALARAVALADKPKAGPSDLVAGLINQPTWKGVESYLEQHSSELLTREVLRELTHLVSVSAANGERPSRFGVGQVKDHPFYRPNLTLEAHRALIEQGLRAKEDPELGGERPLEPQHASLMDAIEPHTQTADPSLFLGYLTSRPLDAARLGQPVGDYVTGLLWLRELLQATRNPEVTKVHLADVLAVVRAKGELEGERAARRPGQPEIFRAHAAMVAVIADFERVGRAPAGWRERLKATDCLTGTDRVFWHFMISNVFVPMFPEGKAELRSIREFMAACHDKAGV</sequence>